<dbReference type="PANTHER" id="PTHR10938">
    <property type="entry name" value="TRANSLATION INITIATION FACTOR IF-3"/>
    <property type="match status" value="1"/>
</dbReference>
<feature type="compositionally biased region" description="Polar residues" evidence="4">
    <location>
        <begin position="236"/>
        <end position="247"/>
    </location>
</feature>
<sequence length="247" mass="27873">MMFLARCLVLRLHSFTTYAVRTVSICPVQSALVSRANTLHFTRVTSKSHVLVRRYCQDSAKPEKQKVEFVLLINTDDKVLGTKTKDEAILFAKKHDYHLVKLEDDKHAEAKKRKTYKVMTTQQMIEYEEKLAKAAAGTSAPGAAKQRTVKHVIATSKITENDLNTKLKSIAKWLEKKCEIRVGITGGPDSTKQLEAIYTKFETFLAGEARFLQKRISNGVLKFVIMPPSEKKSSQKPDSSGKQVQEE</sequence>
<evidence type="ECO:0000313" key="6">
    <source>
        <dbReference type="EMBL" id="MAA23895.1"/>
    </source>
</evidence>
<dbReference type="GO" id="GO:0043022">
    <property type="term" value="F:ribosome binding"/>
    <property type="evidence" value="ECO:0007669"/>
    <property type="project" value="TreeGrafter"/>
</dbReference>
<feature type="chain" id="PRO_5013325001" evidence="5">
    <location>
        <begin position="20"/>
        <end position="247"/>
    </location>
</feature>
<dbReference type="PANTHER" id="PTHR10938:SF0">
    <property type="entry name" value="TRANSLATION INITIATION FACTOR IF-3, MITOCHONDRIAL"/>
    <property type="match status" value="1"/>
</dbReference>
<feature type="region of interest" description="Disordered" evidence="4">
    <location>
        <begin position="227"/>
        <end position="247"/>
    </location>
</feature>
<dbReference type="InterPro" id="IPR036788">
    <property type="entry name" value="T_IF-3_C_sf"/>
</dbReference>
<organism evidence="6">
    <name type="scientific">Rhipicephalus zambeziensis</name>
    <dbReference type="NCBI Taxonomy" id="60191"/>
    <lineage>
        <taxon>Eukaryota</taxon>
        <taxon>Metazoa</taxon>
        <taxon>Ecdysozoa</taxon>
        <taxon>Arthropoda</taxon>
        <taxon>Chelicerata</taxon>
        <taxon>Arachnida</taxon>
        <taxon>Acari</taxon>
        <taxon>Parasitiformes</taxon>
        <taxon>Ixodida</taxon>
        <taxon>Ixodoidea</taxon>
        <taxon>Ixodidae</taxon>
        <taxon>Rhipicephalinae</taxon>
        <taxon>Rhipicephalus</taxon>
        <taxon>Rhipicephalus</taxon>
    </lineage>
</organism>
<dbReference type="AlphaFoldDB" id="A0A224Z3Z1"/>
<evidence type="ECO:0000256" key="5">
    <source>
        <dbReference type="SAM" id="SignalP"/>
    </source>
</evidence>
<dbReference type="GO" id="GO:0003743">
    <property type="term" value="F:translation initiation factor activity"/>
    <property type="evidence" value="ECO:0007669"/>
    <property type="project" value="UniProtKB-KW"/>
</dbReference>
<dbReference type="GO" id="GO:0005739">
    <property type="term" value="C:mitochondrion"/>
    <property type="evidence" value="ECO:0007669"/>
    <property type="project" value="TreeGrafter"/>
</dbReference>
<accession>A0A224Z3Z1</accession>
<dbReference type="GO" id="GO:0032790">
    <property type="term" value="P:ribosome disassembly"/>
    <property type="evidence" value="ECO:0007669"/>
    <property type="project" value="TreeGrafter"/>
</dbReference>
<keyword evidence="2 6" id="KW-0396">Initiation factor</keyword>
<name>A0A224Z3Z1_9ACAR</name>
<reference evidence="6" key="1">
    <citation type="journal article" date="2017" name="Parasit. Vectors">
        <title>Sialotranscriptomics of Rhipicephalus zambeziensis reveals intricate expression profiles of secretory proteins and suggests tight temporal transcriptional regulation during blood-feeding.</title>
        <authorList>
            <person name="de Castro M.H."/>
            <person name="de Klerk D."/>
            <person name="Pienaar R."/>
            <person name="Rees D.J.G."/>
            <person name="Mans B.J."/>
        </authorList>
    </citation>
    <scope>NUCLEOTIDE SEQUENCE</scope>
    <source>
        <tissue evidence="6">Salivary glands</tissue>
    </source>
</reference>
<dbReference type="SUPFAM" id="SSF55200">
    <property type="entry name" value="Translation initiation factor IF3, C-terminal domain"/>
    <property type="match status" value="1"/>
</dbReference>
<evidence type="ECO:0000256" key="4">
    <source>
        <dbReference type="SAM" id="MobiDB-lite"/>
    </source>
</evidence>
<dbReference type="GO" id="GO:0070124">
    <property type="term" value="P:mitochondrial translational initiation"/>
    <property type="evidence" value="ECO:0007669"/>
    <property type="project" value="TreeGrafter"/>
</dbReference>
<feature type="signal peptide" evidence="5">
    <location>
        <begin position="1"/>
        <end position="19"/>
    </location>
</feature>
<dbReference type="InterPro" id="IPR001288">
    <property type="entry name" value="Translation_initiation_fac_3"/>
</dbReference>
<protein>
    <submittedName>
        <fullName evidence="6">Translation initiation factor IF-3</fullName>
    </submittedName>
</protein>
<dbReference type="Gene3D" id="3.30.110.10">
    <property type="entry name" value="Translation initiation factor 3 (IF-3), C-terminal domain"/>
    <property type="match status" value="1"/>
</dbReference>
<keyword evidence="5" id="KW-0732">Signal</keyword>
<evidence type="ECO:0000256" key="3">
    <source>
        <dbReference type="ARBA" id="ARBA00022917"/>
    </source>
</evidence>
<evidence type="ECO:0000256" key="1">
    <source>
        <dbReference type="ARBA" id="ARBA00005439"/>
    </source>
</evidence>
<keyword evidence="3" id="KW-0648">Protein biosynthesis</keyword>
<proteinExistence type="inferred from homology"/>
<evidence type="ECO:0000256" key="2">
    <source>
        <dbReference type="ARBA" id="ARBA00022540"/>
    </source>
</evidence>
<dbReference type="EMBL" id="GFPF01012749">
    <property type="protein sequence ID" value="MAA23895.1"/>
    <property type="molecule type" value="Transcribed_RNA"/>
</dbReference>
<comment type="similarity">
    <text evidence="1">Belongs to the IF-3 family.</text>
</comment>